<dbReference type="STRING" id="267748.MMOB4680"/>
<dbReference type="UniPathway" id="UPA00277">
    <property type="reaction ID" value="UER00407"/>
</dbReference>
<dbReference type="Gene3D" id="3.40.50.620">
    <property type="entry name" value="HUPs"/>
    <property type="match status" value="1"/>
</dbReference>
<dbReference type="InterPro" id="IPR014729">
    <property type="entry name" value="Rossmann-like_a/b/a_fold"/>
</dbReference>
<comment type="catalytic activity">
    <reaction evidence="10">
        <text>FMN + ATP + H(+) = FAD + diphosphate</text>
        <dbReference type="Rhea" id="RHEA:17237"/>
        <dbReference type="ChEBI" id="CHEBI:15378"/>
        <dbReference type="ChEBI" id="CHEBI:30616"/>
        <dbReference type="ChEBI" id="CHEBI:33019"/>
        <dbReference type="ChEBI" id="CHEBI:57692"/>
        <dbReference type="ChEBI" id="CHEBI:58210"/>
        <dbReference type="EC" id="2.7.7.2"/>
    </reaction>
</comment>
<dbReference type="OrthoDB" id="9803667at2"/>
<evidence type="ECO:0000256" key="6">
    <source>
        <dbReference type="ARBA" id="ARBA00022695"/>
    </source>
</evidence>
<keyword evidence="8" id="KW-0274">FAD</keyword>
<dbReference type="Proteomes" id="UP000009072">
    <property type="component" value="Chromosome"/>
</dbReference>
<dbReference type="GO" id="GO:0009231">
    <property type="term" value="P:riboflavin biosynthetic process"/>
    <property type="evidence" value="ECO:0007669"/>
    <property type="project" value="InterPro"/>
</dbReference>
<dbReference type="InterPro" id="IPR004821">
    <property type="entry name" value="Cyt_trans-like"/>
</dbReference>
<evidence type="ECO:0000313" key="12">
    <source>
        <dbReference type="EMBL" id="AAT27954.1"/>
    </source>
</evidence>
<dbReference type="GO" id="GO:0016301">
    <property type="term" value="F:kinase activity"/>
    <property type="evidence" value="ECO:0007669"/>
    <property type="project" value="UniProtKB-KW"/>
</dbReference>
<organism evidence="12 13">
    <name type="scientific">Mycoplasma mobile (strain ATCC 43663 / 163K / NCTC 11711)</name>
    <name type="common">Mesomycoplasma mobile</name>
    <dbReference type="NCBI Taxonomy" id="267748"/>
    <lineage>
        <taxon>Bacteria</taxon>
        <taxon>Bacillati</taxon>
        <taxon>Mycoplasmatota</taxon>
        <taxon>Mycoplasmoidales</taxon>
        <taxon>Metamycoplasmataceae</taxon>
        <taxon>Mesomycoplasma</taxon>
    </lineage>
</organism>
<dbReference type="AlphaFoldDB" id="Q6KHH6"/>
<dbReference type="GO" id="GO:0003919">
    <property type="term" value="F:FMN adenylyltransferase activity"/>
    <property type="evidence" value="ECO:0007669"/>
    <property type="project" value="UniProtKB-EC"/>
</dbReference>
<reference evidence="12 13" key="1">
    <citation type="journal article" date="2004" name="Genome Res.">
        <title>The complete genome and proteome of Mycoplasma mobile.</title>
        <authorList>
            <person name="Jaffe J.D."/>
            <person name="Stange-Thomann N."/>
            <person name="Smith C."/>
            <person name="DeCaprio D."/>
            <person name="Fisher S."/>
            <person name="Butler J."/>
            <person name="Calvo S."/>
            <person name="Elkins T."/>
            <person name="FitzGerald M.G."/>
            <person name="Hafez N."/>
            <person name="Kodira C.D."/>
            <person name="Major J."/>
            <person name="Wang S."/>
            <person name="Wilkinson J."/>
            <person name="Nicol R."/>
            <person name="Nusbaum C."/>
            <person name="Birren B."/>
            <person name="Berg H.C."/>
            <person name="Church G.M."/>
        </authorList>
    </citation>
    <scope>NUCLEOTIDE SEQUENCE [LARGE SCALE GENOMIC DNA]</scope>
    <source>
        <strain evidence="13">ATCC 43663 / 163K / NCTC 11711</strain>
    </source>
</reference>
<feature type="domain" description="FAD synthetase" evidence="11">
    <location>
        <begin position="17"/>
        <end position="141"/>
    </location>
</feature>
<keyword evidence="4" id="KW-0288">FMN</keyword>
<dbReference type="GO" id="GO:0006747">
    <property type="term" value="P:FAD biosynthetic process"/>
    <property type="evidence" value="ECO:0007669"/>
    <property type="project" value="UniProtKB-UniPathway"/>
</dbReference>
<evidence type="ECO:0000256" key="7">
    <source>
        <dbReference type="ARBA" id="ARBA00022741"/>
    </source>
</evidence>
<dbReference type="RefSeq" id="WP_011264988.1">
    <property type="nucleotide sequence ID" value="NC_006908.1"/>
</dbReference>
<dbReference type="eggNOG" id="COG0196">
    <property type="taxonomic scope" value="Bacteria"/>
</dbReference>
<dbReference type="SUPFAM" id="SSF52374">
    <property type="entry name" value="Nucleotidylyl transferase"/>
    <property type="match status" value="1"/>
</dbReference>
<evidence type="ECO:0000256" key="8">
    <source>
        <dbReference type="ARBA" id="ARBA00022827"/>
    </source>
</evidence>
<sequence>MKVIQFPEISSEFITSEKNTIVFGGFDSMHIGHLELFKKALAENKNAIVSIVQNIENSPKNTDNKTIFSLRNRLDILNAIEIQNVLLIKLDEKLINLEPWDFIDEITKKYKIEKIVVGEDYKFGKDAKWNAKNLKEYFPNTIIVPLIKIGNYKIGTKLISEMIKTGEVSDLNSLLIKFFSIDIDLVSSLEFQYPKKIIKIHNGIYACLVYINNVIYHATVLIDVENKNIIKFFNYNYEKPQNNIRISFIQEIRIITKKSDSKIFSEDEKTSKIFLLNYAKINSNSDLIW</sequence>
<keyword evidence="3" id="KW-0285">Flavoprotein</keyword>
<dbReference type="InterPro" id="IPR015864">
    <property type="entry name" value="FAD_synthase"/>
</dbReference>
<evidence type="ECO:0000313" key="13">
    <source>
        <dbReference type="Proteomes" id="UP000009072"/>
    </source>
</evidence>
<dbReference type="CDD" id="cd02039">
    <property type="entry name" value="cytidylyltransferase_like"/>
    <property type="match status" value="1"/>
</dbReference>
<keyword evidence="9" id="KW-0067">ATP-binding</keyword>
<evidence type="ECO:0000256" key="2">
    <source>
        <dbReference type="ARBA" id="ARBA00012393"/>
    </source>
</evidence>
<name>Q6KHH6_MYCM1</name>
<dbReference type="NCBIfam" id="NF045965">
    <property type="entry name" value="RibF_rel"/>
    <property type="match status" value="1"/>
</dbReference>
<dbReference type="EC" id="2.7.7.2" evidence="2"/>
<evidence type="ECO:0000256" key="3">
    <source>
        <dbReference type="ARBA" id="ARBA00022630"/>
    </source>
</evidence>
<evidence type="ECO:0000256" key="1">
    <source>
        <dbReference type="ARBA" id="ARBA00004726"/>
    </source>
</evidence>
<keyword evidence="13" id="KW-1185">Reference proteome</keyword>
<evidence type="ECO:0000256" key="4">
    <source>
        <dbReference type="ARBA" id="ARBA00022643"/>
    </source>
</evidence>
<evidence type="ECO:0000256" key="5">
    <source>
        <dbReference type="ARBA" id="ARBA00022679"/>
    </source>
</evidence>
<evidence type="ECO:0000256" key="9">
    <source>
        <dbReference type="ARBA" id="ARBA00022840"/>
    </source>
</evidence>
<dbReference type="NCBIfam" id="NF005518">
    <property type="entry name" value="PRK07143.1"/>
    <property type="match status" value="1"/>
</dbReference>
<keyword evidence="7" id="KW-0547">Nucleotide-binding</keyword>
<dbReference type="HOGENOM" id="CLU_083586_0_0_14"/>
<comment type="pathway">
    <text evidence="1">Cofactor biosynthesis; FAD biosynthesis; FAD from FMN: step 1/1.</text>
</comment>
<dbReference type="EMBL" id="AE017308">
    <property type="protein sequence ID" value="AAT27954.1"/>
    <property type="molecule type" value="Genomic_DNA"/>
</dbReference>
<evidence type="ECO:0000259" key="11">
    <source>
        <dbReference type="Pfam" id="PF06574"/>
    </source>
</evidence>
<accession>Q6KHH6</accession>
<keyword evidence="12" id="KW-0418">Kinase</keyword>
<evidence type="ECO:0000256" key="10">
    <source>
        <dbReference type="ARBA" id="ARBA00049494"/>
    </source>
</evidence>
<dbReference type="KEGG" id="mmo:MMOB4680"/>
<dbReference type="NCBIfam" id="TIGR00125">
    <property type="entry name" value="cyt_tran_rel"/>
    <property type="match status" value="1"/>
</dbReference>
<proteinExistence type="predicted"/>
<dbReference type="GO" id="GO:0005524">
    <property type="term" value="F:ATP binding"/>
    <property type="evidence" value="ECO:0007669"/>
    <property type="project" value="UniProtKB-KW"/>
</dbReference>
<keyword evidence="6 12" id="KW-0548">Nucleotidyltransferase</keyword>
<gene>
    <name evidence="12" type="primary">ribF</name>
    <name evidence="12" type="ordered locus">MMOB4680</name>
</gene>
<dbReference type="Pfam" id="PF06574">
    <property type="entry name" value="FAD_syn"/>
    <property type="match status" value="1"/>
</dbReference>
<protein>
    <recommendedName>
        <fullName evidence="2">FAD synthase</fullName>
        <ecNumber evidence="2">2.7.7.2</ecNumber>
    </recommendedName>
</protein>
<keyword evidence="5 12" id="KW-0808">Transferase</keyword>